<accession>A0A564T6M3</accession>
<evidence type="ECO:0000313" key="2">
    <source>
        <dbReference type="Proteomes" id="UP000358366"/>
    </source>
</evidence>
<evidence type="ECO:0000313" key="1">
    <source>
        <dbReference type="EMBL" id="VUX02983.1"/>
    </source>
</evidence>
<gene>
    <name evidence="1" type="ORF">DFSSTS7063_01132</name>
</gene>
<dbReference type="Proteomes" id="UP000358366">
    <property type="component" value="Unassembled WGS sequence"/>
</dbReference>
<reference evidence="1 2" key="1">
    <citation type="submission" date="2019-07" db="EMBL/GenBank/DDBJ databases">
        <authorList>
            <person name="Hibberd C M."/>
            <person name="Gehrig L. J."/>
            <person name="Chang H.-W."/>
            <person name="Venkatesh S."/>
        </authorList>
    </citation>
    <scope>NUCLEOTIDE SEQUENCE [LARGE SCALE GENOMIC DNA]</scope>
    <source>
        <strain evidence="1">Dorea_formicigenerans_SSTS_Bg7063</strain>
    </source>
</reference>
<dbReference type="AlphaFoldDB" id="A0A564T6M3"/>
<name>A0A564T6M3_9FIRM</name>
<sequence length="34" mass="3651">MLFNILKGKNGCISFGYGGTSVSYGFAPFEGFKL</sequence>
<protein>
    <submittedName>
        <fullName evidence="1">Uncharacterized protein</fullName>
    </submittedName>
</protein>
<proteinExistence type="predicted"/>
<organism evidence="1 2">
    <name type="scientific">Dorea formicigenerans</name>
    <dbReference type="NCBI Taxonomy" id="39486"/>
    <lineage>
        <taxon>Bacteria</taxon>
        <taxon>Bacillati</taxon>
        <taxon>Bacillota</taxon>
        <taxon>Clostridia</taxon>
        <taxon>Lachnospirales</taxon>
        <taxon>Lachnospiraceae</taxon>
        <taxon>Dorea</taxon>
    </lineage>
</organism>
<dbReference type="EMBL" id="CABHNI010000020">
    <property type="protein sequence ID" value="VUX02983.1"/>
    <property type="molecule type" value="Genomic_DNA"/>
</dbReference>